<evidence type="ECO:0000313" key="1">
    <source>
        <dbReference type="EMBL" id="VDN39815.1"/>
    </source>
</evidence>
<sequence length="129" mass="14593">MNRRIKTARAQLHLHHKRQKFSFTESIHATDRCSSRTSLATLKTLKERIQCLPSFAHQSMLDLMEAKHRNGSANRCTAKDTESSSCSVKSLNTLQLVDYGLTMSATSPFFPSRQPTPEIIEMQEGDLLL</sequence>
<reference evidence="1 2" key="2">
    <citation type="submission" date="2018-11" db="EMBL/GenBank/DDBJ databases">
        <authorList>
            <consortium name="Pathogen Informatics"/>
        </authorList>
    </citation>
    <scope>NUCLEOTIDE SEQUENCE [LARGE SCALE GENOMIC DNA]</scope>
</reference>
<dbReference type="Proteomes" id="UP000271098">
    <property type="component" value="Unassembled WGS sequence"/>
</dbReference>
<organism evidence="3">
    <name type="scientific">Gongylonema pulchrum</name>
    <dbReference type="NCBI Taxonomy" id="637853"/>
    <lineage>
        <taxon>Eukaryota</taxon>
        <taxon>Metazoa</taxon>
        <taxon>Ecdysozoa</taxon>
        <taxon>Nematoda</taxon>
        <taxon>Chromadorea</taxon>
        <taxon>Rhabditida</taxon>
        <taxon>Spirurina</taxon>
        <taxon>Spiruromorpha</taxon>
        <taxon>Spiruroidea</taxon>
        <taxon>Gongylonematidae</taxon>
        <taxon>Gongylonema</taxon>
    </lineage>
</organism>
<name>A0A183EMX1_9BILA</name>
<gene>
    <name evidence="1" type="ORF">GPUH_LOCUS22313</name>
</gene>
<dbReference type="AlphaFoldDB" id="A0A183EMX1"/>
<dbReference type="EMBL" id="UYRT01094767">
    <property type="protein sequence ID" value="VDN39815.1"/>
    <property type="molecule type" value="Genomic_DNA"/>
</dbReference>
<keyword evidence="2" id="KW-1185">Reference proteome</keyword>
<protein>
    <submittedName>
        <fullName evidence="1 3">Uncharacterized protein</fullName>
    </submittedName>
</protein>
<evidence type="ECO:0000313" key="3">
    <source>
        <dbReference type="WBParaSite" id="GPUH_0002233901-mRNA-1"/>
    </source>
</evidence>
<reference evidence="3" key="1">
    <citation type="submission" date="2016-06" db="UniProtKB">
        <authorList>
            <consortium name="WormBaseParasite"/>
        </authorList>
    </citation>
    <scope>IDENTIFICATION</scope>
</reference>
<accession>A0A183EMX1</accession>
<evidence type="ECO:0000313" key="2">
    <source>
        <dbReference type="Proteomes" id="UP000271098"/>
    </source>
</evidence>
<dbReference type="WBParaSite" id="GPUH_0002233901-mRNA-1">
    <property type="protein sequence ID" value="GPUH_0002233901-mRNA-1"/>
    <property type="gene ID" value="GPUH_0002233901"/>
</dbReference>
<proteinExistence type="predicted"/>